<keyword evidence="2" id="KW-0808">Transferase</keyword>
<dbReference type="STRING" id="626523.GCWU000342_01716"/>
<feature type="domain" description="Glycosyltransferase 2-like" evidence="1">
    <location>
        <begin position="5"/>
        <end position="128"/>
    </location>
</feature>
<proteinExistence type="predicted"/>
<dbReference type="eggNOG" id="COG1216">
    <property type="taxonomic scope" value="Bacteria"/>
</dbReference>
<dbReference type="PANTHER" id="PTHR22916">
    <property type="entry name" value="GLYCOSYLTRANSFERASE"/>
    <property type="match status" value="1"/>
</dbReference>
<dbReference type="EMBL" id="ACIP02000004">
    <property type="protein sequence ID" value="EEP27722.1"/>
    <property type="molecule type" value="Genomic_DNA"/>
</dbReference>
<accession>C4GCM2</accession>
<dbReference type="CDD" id="cd00761">
    <property type="entry name" value="Glyco_tranf_GTA_type"/>
    <property type="match status" value="1"/>
</dbReference>
<keyword evidence="3" id="KW-1185">Reference proteome</keyword>
<dbReference type="InterPro" id="IPR029044">
    <property type="entry name" value="Nucleotide-diphossugar_trans"/>
</dbReference>
<name>C4GCM2_9FIRM</name>
<dbReference type="PANTHER" id="PTHR22916:SF3">
    <property type="entry name" value="UDP-GLCNAC:BETAGAL BETA-1,3-N-ACETYLGLUCOSAMINYLTRANSFERASE-LIKE PROTEIN 1"/>
    <property type="match status" value="1"/>
</dbReference>
<dbReference type="EC" id="2.4.-.-" evidence="2"/>
<dbReference type="SUPFAM" id="SSF53448">
    <property type="entry name" value="Nucleotide-diphospho-sugar transferases"/>
    <property type="match status" value="1"/>
</dbReference>
<dbReference type="AlphaFoldDB" id="C4GCM2"/>
<evidence type="ECO:0000259" key="1">
    <source>
        <dbReference type="Pfam" id="PF00535"/>
    </source>
</evidence>
<protein>
    <submittedName>
        <fullName evidence="2">Glycosyltransferase, group 2 family protein</fullName>
        <ecNumber evidence="2">2.4.-.-</ecNumber>
    </submittedName>
</protein>
<reference evidence="2" key="1">
    <citation type="submission" date="2009-04" db="EMBL/GenBank/DDBJ databases">
        <authorList>
            <person name="Weinstock G."/>
            <person name="Sodergren E."/>
            <person name="Clifton S."/>
            <person name="Fulton L."/>
            <person name="Fulton B."/>
            <person name="Courtney L."/>
            <person name="Fronick C."/>
            <person name="Harrison M."/>
            <person name="Strong C."/>
            <person name="Farmer C."/>
            <person name="Delahaunty K."/>
            <person name="Markovic C."/>
            <person name="Hall O."/>
            <person name="Minx P."/>
            <person name="Tomlinson C."/>
            <person name="Mitreva M."/>
            <person name="Nelson J."/>
            <person name="Hou S."/>
            <person name="Wollam A."/>
            <person name="Pepin K.H."/>
            <person name="Johnson M."/>
            <person name="Bhonagiri V."/>
            <person name="Nash W.E."/>
            <person name="Warren W."/>
            <person name="Chinwalla A."/>
            <person name="Mardis E.R."/>
            <person name="Wilson R.K."/>
        </authorList>
    </citation>
    <scope>NUCLEOTIDE SEQUENCE [LARGE SCALE GENOMIC DNA]</scope>
    <source>
        <strain evidence="2">DSM 14600</strain>
    </source>
</reference>
<dbReference type="Pfam" id="PF00535">
    <property type="entry name" value="Glycos_transf_2"/>
    <property type="match status" value="1"/>
</dbReference>
<dbReference type="Gene3D" id="3.90.550.10">
    <property type="entry name" value="Spore Coat Polysaccharide Biosynthesis Protein SpsA, Chain A"/>
    <property type="match status" value="1"/>
</dbReference>
<organism evidence="2 3">
    <name type="scientific">Shuttleworthella satelles DSM 14600</name>
    <dbReference type="NCBI Taxonomy" id="626523"/>
    <lineage>
        <taxon>Bacteria</taxon>
        <taxon>Bacillati</taxon>
        <taxon>Bacillota</taxon>
        <taxon>Clostridia</taxon>
        <taxon>Lachnospirales</taxon>
        <taxon>Lachnospiraceae</taxon>
        <taxon>Shuttleworthella</taxon>
    </lineage>
</organism>
<comment type="caution">
    <text evidence="2">The sequence shown here is derived from an EMBL/GenBank/DDBJ whole genome shotgun (WGS) entry which is preliminary data.</text>
</comment>
<dbReference type="HOGENOM" id="CLU_025996_1_0_9"/>
<sequence>MKLLTIVIPAYNVEAYIDRCLSSMCLDDPACMDRLEILVVDDGGEDRTGEIAAGYCERYPESIFFCHKENGGHGSVINYGIKRARGRYFKVVDGDDWLNSRELPGLLDLLAREPADIVASAYRCVEDESGCLLSVKKPTRCEENYGHAVSFDSGQVDQVIKMHSMTIKTSLLQGMGQQIDEHCFYVDAEYIAYPIPLAKNVYYDAREIYCYRLGRGGQSMSLKSMQKNHRMHRRVFDSLASFYERLPDMSGIRRHYIVCCCAQLLENEFQIYISMGNRFSSIERLRRFDRGVRLEHPAIYGATDKKSIRLLRACNYLILPLAYLALRIKKPKAFR</sequence>
<dbReference type="RefSeq" id="WP_006906712.1">
    <property type="nucleotide sequence ID" value="NZ_GG665867.1"/>
</dbReference>
<dbReference type="GO" id="GO:0016758">
    <property type="term" value="F:hexosyltransferase activity"/>
    <property type="evidence" value="ECO:0007669"/>
    <property type="project" value="UniProtKB-ARBA"/>
</dbReference>
<keyword evidence="2" id="KW-0328">Glycosyltransferase</keyword>
<evidence type="ECO:0000313" key="3">
    <source>
        <dbReference type="Proteomes" id="UP000003494"/>
    </source>
</evidence>
<evidence type="ECO:0000313" key="2">
    <source>
        <dbReference type="EMBL" id="EEP27722.1"/>
    </source>
</evidence>
<gene>
    <name evidence="2" type="ORF">GCWU000342_01716</name>
</gene>
<dbReference type="InterPro" id="IPR001173">
    <property type="entry name" value="Glyco_trans_2-like"/>
</dbReference>
<dbReference type="Proteomes" id="UP000003494">
    <property type="component" value="Unassembled WGS sequence"/>
</dbReference>